<keyword evidence="2" id="KW-1185">Reference proteome</keyword>
<dbReference type="KEGG" id="pyr:P186_2228"/>
<organism evidence="1 2">
    <name type="scientific">Pyrobaculum ferrireducens</name>
    <dbReference type="NCBI Taxonomy" id="1104324"/>
    <lineage>
        <taxon>Archaea</taxon>
        <taxon>Thermoproteota</taxon>
        <taxon>Thermoprotei</taxon>
        <taxon>Thermoproteales</taxon>
        <taxon>Thermoproteaceae</taxon>
        <taxon>Pyrobaculum</taxon>
    </lineage>
</organism>
<dbReference type="PROSITE" id="PS51257">
    <property type="entry name" value="PROKAR_LIPOPROTEIN"/>
    <property type="match status" value="1"/>
</dbReference>
<dbReference type="EMBL" id="CP003098">
    <property type="protein sequence ID" value="AET33620.1"/>
    <property type="molecule type" value="Genomic_DNA"/>
</dbReference>
<dbReference type="BioCyc" id="PSP1104324:GJSN-2179-MONOMER"/>
<reference evidence="1 2" key="1">
    <citation type="journal article" date="2012" name="J. Bacteriol.">
        <title>Complete genome sequence of strain 1860, a crenarchaeon of the genus pyrobaculum able to grow with various electron acceptors.</title>
        <authorList>
            <person name="Mardanov A.V."/>
            <person name="Gumerov V.M."/>
            <person name="Slobodkina G.B."/>
            <person name="Beletsky A.V."/>
            <person name="Bonch-Osmolovskaya E.A."/>
            <person name="Ravin N.V."/>
            <person name="Skryabin K.G."/>
        </authorList>
    </citation>
    <scope>NUCLEOTIDE SEQUENCE [LARGE SCALE GENOMIC DNA]</scope>
    <source>
        <strain evidence="1 2">1860</strain>
    </source>
</reference>
<dbReference type="eggNOG" id="arCOG05451">
    <property type="taxonomic scope" value="Archaea"/>
</dbReference>
<name>G7VBC3_9CREN</name>
<dbReference type="STRING" id="1104324.P186_2228"/>
<protein>
    <submittedName>
        <fullName evidence="1">Uncharacterized protein</fullName>
    </submittedName>
</protein>
<evidence type="ECO:0000313" key="1">
    <source>
        <dbReference type="EMBL" id="AET33620.1"/>
    </source>
</evidence>
<sequence>MWRGEKYRVECTPSYLLSLACKIAEAECVPYPEIYRQILNSVEGEYRGIRRLVSTILSEK</sequence>
<dbReference type="AlphaFoldDB" id="G7VBC3"/>
<dbReference type="Proteomes" id="UP000005867">
    <property type="component" value="Chromosome"/>
</dbReference>
<accession>G7VBC3</accession>
<evidence type="ECO:0000313" key="2">
    <source>
        <dbReference type="Proteomes" id="UP000005867"/>
    </source>
</evidence>
<dbReference type="HOGENOM" id="CLU_2730566_0_0_2"/>
<proteinExistence type="predicted"/>
<gene>
    <name evidence="1" type="ORF">P186_2228</name>
</gene>